<organism evidence="1 2">
    <name type="scientific">Nephila pilipes</name>
    <name type="common">Giant wood spider</name>
    <name type="synonym">Nephila maculata</name>
    <dbReference type="NCBI Taxonomy" id="299642"/>
    <lineage>
        <taxon>Eukaryota</taxon>
        <taxon>Metazoa</taxon>
        <taxon>Ecdysozoa</taxon>
        <taxon>Arthropoda</taxon>
        <taxon>Chelicerata</taxon>
        <taxon>Arachnida</taxon>
        <taxon>Araneae</taxon>
        <taxon>Araneomorphae</taxon>
        <taxon>Entelegynae</taxon>
        <taxon>Araneoidea</taxon>
        <taxon>Nephilidae</taxon>
        <taxon>Nephila</taxon>
    </lineage>
</organism>
<reference evidence="1" key="1">
    <citation type="submission" date="2020-08" db="EMBL/GenBank/DDBJ databases">
        <title>Multicomponent nature underlies the extraordinary mechanical properties of spider dragline silk.</title>
        <authorList>
            <person name="Kono N."/>
            <person name="Nakamura H."/>
            <person name="Mori M."/>
            <person name="Yoshida Y."/>
            <person name="Ohtoshi R."/>
            <person name="Malay A.D."/>
            <person name="Moran D.A.P."/>
            <person name="Tomita M."/>
            <person name="Numata K."/>
            <person name="Arakawa K."/>
        </authorList>
    </citation>
    <scope>NUCLEOTIDE SEQUENCE</scope>
</reference>
<evidence type="ECO:0000313" key="1">
    <source>
        <dbReference type="EMBL" id="GFT26106.1"/>
    </source>
</evidence>
<protein>
    <submittedName>
        <fullName evidence="1">Uncharacterized protein</fullName>
    </submittedName>
</protein>
<gene>
    <name evidence="1" type="ORF">NPIL_355051</name>
</gene>
<name>A0A8X6NNR0_NEPPI</name>
<keyword evidence="2" id="KW-1185">Reference proteome</keyword>
<proteinExistence type="predicted"/>
<accession>A0A8X6NNR0</accession>
<sequence length="24" mass="2917">MYVCVCREFEEPPWKSEYHGLVKS</sequence>
<feature type="non-terminal residue" evidence="1">
    <location>
        <position position="24"/>
    </location>
</feature>
<comment type="caution">
    <text evidence="1">The sequence shown here is derived from an EMBL/GenBank/DDBJ whole genome shotgun (WGS) entry which is preliminary data.</text>
</comment>
<dbReference type="Proteomes" id="UP000887013">
    <property type="component" value="Unassembled WGS sequence"/>
</dbReference>
<dbReference type="EMBL" id="BMAW01106787">
    <property type="protein sequence ID" value="GFT26106.1"/>
    <property type="molecule type" value="Genomic_DNA"/>
</dbReference>
<dbReference type="AlphaFoldDB" id="A0A8X6NNR0"/>
<evidence type="ECO:0000313" key="2">
    <source>
        <dbReference type="Proteomes" id="UP000887013"/>
    </source>
</evidence>